<sequence>MKAAVTTSNNEAAMTRVWELKSDAVNDYAPLVFASNEEVASGMFDTSGTPLAWPSRPKVEVFVEPGKRKPKPLADVSALTPGALAMSDKAKAAMGPFLSAFGQFLAMDCGEETRWFYNVTNLIPCIDESRSTKRPSGSIVKEAFFEHAVPVEPAVFKDPLTAAASLYVNDAGKAALEKIVAEAALMGVAFVEPGPPPKKPRPRS</sequence>
<evidence type="ECO:0000313" key="1">
    <source>
        <dbReference type="EMBL" id="AND69244.1"/>
    </source>
</evidence>
<proteinExistence type="predicted"/>
<keyword evidence="2" id="KW-1185">Reference proteome</keyword>
<reference evidence="1 2" key="1">
    <citation type="submission" date="2016-02" db="EMBL/GenBank/DDBJ databases">
        <title>Complete genome sequencing and analysis of ATSB10, Dyella thiooxydans isolated from rhizosphere soil of sunflower (Helianthus annuus L.).</title>
        <authorList>
            <person name="Lee Y."/>
            <person name="Hwangbo K."/>
            <person name="Chung H."/>
            <person name="Yoo J."/>
            <person name="Kim K.Y."/>
            <person name="Sa T.M."/>
            <person name="Um Y."/>
            <person name="Madhaiyan M."/>
        </authorList>
    </citation>
    <scope>NUCLEOTIDE SEQUENCE [LARGE SCALE GENOMIC DNA]</scope>
    <source>
        <strain evidence="1 2">ATSB10</strain>
    </source>
</reference>
<name>A0A160N185_9GAMM</name>
<dbReference type="EMBL" id="CP014841">
    <property type="protein sequence ID" value="AND69244.1"/>
    <property type="molecule type" value="Genomic_DNA"/>
</dbReference>
<dbReference type="PATRIC" id="fig|445710.3.peg.1787"/>
<dbReference type="STRING" id="445710.ATSB10_17900"/>
<dbReference type="Proteomes" id="UP000077255">
    <property type="component" value="Chromosome"/>
</dbReference>
<accession>A0A160N185</accession>
<dbReference type="KEGG" id="dtx:ATSB10_17900"/>
<dbReference type="RefSeq" id="WP_236886534.1">
    <property type="nucleotide sequence ID" value="NZ_CP014841.1"/>
</dbReference>
<protein>
    <submittedName>
        <fullName evidence="1">Uncharacterized protein</fullName>
    </submittedName>
</protein>
<evidence type="ECO:0000313" key="2">
    <source>
        <dbReference type="Proteomes" id="UP000077255"/>
    </source>
</evidence>
<gene>
    <name evidence="1" type="ORF">ATSB10_17900</name>
</gene>
<organism evidence="1 2">
    <name type="scientific">Dyella thiooxydans</name>
    <dbReference type="NCBI Taxonomy" id="445710"/>
    <lineage>
        <taxon>Bacteria</taxon>
        <taxon>Pseudomonadati</taxon>
        <taxon>Pseudomonadota</taxon>
        <taxon>Gammaproteobacteria</taxon>
        <taxon>Lysobacterales</taxon>
        <taxon>Rhodanobacteraceae</taxon>
        <taxon>Dyella</taxon>
    </lineage>
</organism>
<dbReference type="AlphaFoldDB" id="A0A160N185"/>